<dbReference type="SMART" id="SM00382">
    <property type="entry name" value="AAA"/>
    <property type="match status" value="1"/>
</dbReference>
<dbReference type="SUPFAM" id="SSF52540">
    <property type="entry name" value="P-loop containing nucleoside triphosphate hydrolases"/>
    <property type="match status" value="1"/>
</dbReference>
<dbReference type="InterPro" id="IPR003593">
    <property type="entry name" value="AAA+_ATPase"/>
</dbReference>
<dbReference type="Proteomes" id="UP000013827">
    <property type="component" value="Unassembled WGS sequence"/>
</dbReference>
<reference evidence="10" key="2">
    <citation type="submission" date="2024-10" db="UniProtKB">
        <authorList>
            <consortium name="EnsemblProtists"/>
        </authorList>
    </citation>
    <scope>IDENTIFICATION</scope>
</reference>
<dbReference type="GO" id="GO:0005524">
    <property type="term" value="F:ATP binding"/>
    <property type="evidence" value="ECO:0007669"/>
    <property type="project" value="UniProtKB-KW"/>
</dbReference>
<evidence type="ECO:0000256" key="6">
    <source>
        <dbReference type="ARBA" id="ARBA00022989"/>
    </source>
</evidence>
<keyword evidence="3 8" id="KW-0812">Transmembrane</keyword>
<evidence type="ECO:0000256" key="8">
    <source>
        <dbReference type="SAM" id="Phobius"/>
    </source>
</evidence>
<proteinExistence type="predicted"/>
<reference evidence="11" key="1">
    <citation type="journal article" date="2013" name="Nature">
        <title>Pan genome of the phytoplankton Emiliania underpins its global distribution.</title>
        <authorList>
            <person name="Read B.A."/>
            <person name="Kegel J."/>
            <person name="Klute M.J."/>
            <person name="Kuo A."/>
            <person name="Lefebvre S.C."/>
            <person name="Maumus F."/>
            <person name="Mayer C."/>
            <person name="Miller J."/>
            <person name="Monier A."/>
            <person name="Salamov A."/>
            <person name="Young J."/>
            <person name="Aguilar M."/>
            <person name="Claverie J.M."/>
            <person name="Frickenhaus S."/>
            <person name="Gonzalez K."/>
            <person name="Herman E.K."/>
            <person name="Lin Y.C."/>
            <person name="Napier J."/>
            <person name="Ogata H."/>
            <person name="Sarno A.F."/>
            <person name="Shmutz J."/>
            <person name="Schroeder D."/>
            <person name="de Vargas C."/>
            <person name="Verret F."/>
            <person name="von Dassow P."/>
            <person name="Valentin K."/>
            <person name="Van de Peer Y."/>
            <person name="Wheeler G."/>
            <person name="Dacks J.B."/>
            <person name="Delwiche C.F."/>
            <person name="Dyhrman S.T."/>
            <person name="Glockner G."/>
            <person name="John U."/>
            <person name="Richards T."/>
            <person name="Worden A.Z."/>
            <person name="Zhang X."/>
            <person name="Grigoriev I.V."/>
            <person name="Allen A.E."/>
            <person name="Bidle K."/>
            <person name="Borodovsky M."/>
            <person name="Bowler C."/>
            <person name="Brownlee C."/>
            <person name="Cock J.M."/>
            <person name="Elias M."/>
            <person name="Gladyshev V.N."/>
            <person name="Groth M."/>
            <person name="Guda C."/>
            <person name="Hadaegh A."/>
            <person name="Iglesias-Rodriguez M.D."/>
            <person name="Jenkins J."/>
            <person name="Jones B.M."/>
            <person name="Lawson T."/>
            <person name="Leese F."/>
            <person name="Lindquist E."/>
            <person name="Lobanov A."/>
            <person name="Lomsadze A."/>
            <person name="Malik S.B."/>
            <person name="Marsh M.E."/>
            <person name="Mackinder L."/>
            <person name="Mock T."/>
            <person name="Mueller-Roeber B."/>
            <person name="Pagarete A."/>
            <person name="Parker M."/>
            <person name="Probert I."/>
            <person name="Quesneville H."/>
            <person name="Raines C."/>
            <person name="Rensing S.A."/>
            <person name="Riano-Pachon D.M."/>
            <person name="Richier S."/>
            <person name="Rokitta S."/>
            <person name="Shiraiwa Y."/>
            <person name="Soanes D.M."/>
            <person name="van der Giezen M."/>
            <person name="Wahlund T.M."/>
            <person name="Williams B."/>
            <person name="Wilson W."/>
            <person name="Wolfe G."/>
            <person name="Wurch L.L."/>
        </authorList>
    </citation>
    <scope>NUCLEOTIDE SEQUENCE</scope>
</reference>
<dbReference type="HOGENOM" id="CLU_000604_57_6_1"/>
<keyword evidence="11" id="KW-1185">Reference proteome</keyword>
<dbReference type="EnsemblProtists" id="EOD18864">
    <property type="protein sequence ID" value="EOD18864"/>
    <property type="gene ID" value="EMIHUDRAFT_464098"/>
</dbReference>
<keyword evidence="2" id="KW-0813">Transport</keyword>
<dbReference type="RefSeq" id="XP_005771293.1">
    <property type="nucleotide sequence ID" value="XM_005771236.1"/>
</dbReference>
<dbReference type="PANTHER" id="PTHR48041:SF91">
    <property type="entry name" value="ABC TRANSPORTER G FAMILY MEMBER 28"/>
    <property type="match status" value="1"/>
</dbReference>
<feature type="transmembrane region" description="Helical" evidence="8">
    <location>
        <begin position="326"/>
        <end position="347"/>
    </location>
</feature>
<dbReference type="KEGG" id="ehx:EMIHUDRAFT_464098"/>
<keyword evidence="7 8" id="KW-0472">Membrane</keyword>
<keyword evidence="4" id="KW-0547">Nucleotide-binding</keyword>
<dbReference type="InterPro" id="IPR027417">
    <property type="entry name" value="P-loop_NTPase"/>
</dbReference>
<dbReference type="AlphaFoldDB" id="A0A0D3J5S9"/>
<dbReference type="Gene3D" id="3.40.50.300">
    <property type="entry name" value="P-loop containing nucleotide triphosphate hydrolases"/>
    <property type="match status" value="1"/>
</dbReference>
<evidence type="ECO:0000256" key="7">
    <source>
        <dbReference type="ARBA" id="ARBA00023136"/>
    </source>
</evidence>
<keyword evidence="5" id="KW-0067">ATP-binding</keyword>
<dbReference type="eggNOG" id="KOG0061">
    <property type="taxonomic scope" value="Eukaryota"/>
</dbReference>
<evidence type="ECO:0000256" key="1">
    <source>
        <dbReference type="ARBA" id="ARBA00004141"/>
    </source>
</evidence>
<dbReference type="Pfam" id="PF01061">
    <property type="entry name" value="ABC2_membrane"/>
    <property type="match status" value="1"/>
</dbReference>
<dbReference type="GO" id="GO:0016887">
    <property type="term" value="F:ATP hydrolysis activity"/>
    <property type="evidence" value="ECO:0007669"/>
    <property type="project" value="InterPro"/>
</dbReference>
<dbReference type="GeneID" id="17264411"/>
<feature type="transmembrane region" description="Helical" evidence="8">
    <location>
        <begin position="525"/>
        <end position="547"/>
    </location>
</feature>
<evidence type="ECO:0000256" key="3">
    <source>
        <dbReference type="ARBA" id="ARBA00022692"/>
    </source>
</evidence>
<dbReference type="Pfam" id="PF00005">
    <property type="entry name" value="ABC_tran"/>
    <property type="match status" value="1"/>
</dbReference>
<dbReference type="GO" id="GO:0140359">
    <property type="term" value="F:ABC-type transporter activity"/>
    <property type="evidence" value="ECO:0007669"/>
    <property type="project" value="InterPro"/>
</dbReference>
<dbReference type="OMA" id="FIINPAT"/>
<comment type="subcellular location">
    <subcellularLocation>
        <location evidence="1">Membrane</location>
        <topology evidence="1">Multi-pass membrane protein</topology>
    </subcellularLocation>
</comment>
<evidence type="ECO:0000313" key="11">
    <source>
        <dbReference type="Proteomes" id="UP000013827"/>
    </source>
</evidence>
<feature type="transmembrane region" description="Helical" evidence="8">
    <location>
        <begin position="413"/>
        <end position="432"/>
    </location>
</feature>
<accession>A0A0D3J5S9</accession>
<dbReference type="PANTHER" id="PTHR48041">
    <property type="entry name" value="ABC TRANSPORTER G FAMILY MEMBER 28"/>
    <property type="match status" value="1"/>
</dbReference>
<feature type="domain" description="ABC transporter" evidence="9">
    <location>
        <begin position="1"/>
        <end position="218"/>
    </location>
</feature>
<sequence>MRGGWSKAKAVMGPSGSGKTTLLNSLTGVTTPTSGTISVNGSPYDRRTMRRFATFVPQDDLLTPSLTVHESLAEACLFKMGRSATAADRRARCEELLAQFGLAECRDVLVGHPEGKKGISGGQKRRLSVALELAGRPSLLLLDEPTSGLDSVSTMALVRLLRSLSQSMAVVATIHQPSAAAFYMFDRLLLLHRGAVCYQGPISHAEQQPARWFAAAGFACPPLDNPADFFFEVLAGSPEAVRAHYLRQPTAREPTGAALEALTLDGPAYAATFRTQMRALILRNARAIRREPLLAKLRFVSATVIGLVMGVLYFDTSDDLTGVNDTISILLFSMLFLAIINALPVVLSARPAAVLPELAVVRKEVRNNWYNPATFVPAKLVVETPLLVLPPLLYLAIAGTMSGFALGDGGSRFLQVYLAILLVVFATHAWALMICSVSPDSNTAVLLAPGSIMPMADMTWVFRWATYVDYLNYSWQAMANAAFRGKVFTGDAASTPYATGEKVLENRLRLPNIVGGESYDAVANYWANVGVLLAFVLVFRLLAIVFISRRLSS</sequence>
<evidence type="ECO:0000256" key="2">
    <source>
        <dbReference type="ARBA" id="ARBA00022448"/>
    </source>
</evidence>
<evidence type="ECO:0000256" key="5">
    <source>
        <dbReference type="ARBA" id="ARBA00022840"/>
    </source>
</evidence>
<dbReference type="GO" id="GO:0016020">
    <property type="term" value="C:membrane"/>
    <property type="evidence" value="ECO:0007669"/>
    <property type="project" value="UniProtKB-SubCell"/>
</dbReference>
<name>A0A0D3J5S9_EMIH1</name>
<dbReference type="InterPro" id="IPR013525">
    <property type="entry name" value="ABC2_TM"/>
</dbReference>
<evidence type="ECO:0000313" key="10">
    <source>
        <dbReference type="EnsemblProtists" id="EOD18864"/>
    </source>
</evidence>
<keyword evidence="6 8" id="KW-1133">Transmembrane helix</keyword>
<evidence type="ECO:0000256" key="4">
    <source>
        <dbReference type="ARBA" id="ARBA00022741"/>
    </source>
</evidence>
<dbReference type="PROSITE" id="PS00211">
    <property type="entry name" value="ABC_TRANSPORTER_1"/>
    <property type="match status" value="1"/>
</dbReference>
<protein>
    <recommendedName>
        <fullName evidence="9">ABC transporter domain-containing protein</fullName>
    </recommendedName>
</protein>
<feature type="transmembrane region" description="Helical" evidence="8">
    <location>
        <begin position="293"/>
        <end position="314"/>
    </location>
</feature>
<dbReference type="InterPro" id="IPR050352">
    <property type="entry name" value="ABCG_transporters"/>
</dbReference>
<evidence type="ECO:0000259" key="9">
    <source>
        <dbReference type="PROSITE" id="PS50893"/>
    </source>
</evidence>
<dbReference type="InterPro" id="IPR043926">
    <property type="entry name" value="ABCG_dom"/>
</dbReference>
<feature type="transmembrane region" description="Helical" evidence="8">
    <location>
        <begin position="444"/>
        <end position="465"/>
    </location>
</feature>
<feature type="transmembrane region" description="Helical" evidence="8">
    <location>
        <begin position="386"/>
        <end position="407"/>
    </location>
</feature>
<dbReference type="PROSITE" id="PS50893">
    <property type="entry name" value="ABC_TRANSPORTER_2"/>
    <property type="match status" value="1"/>
</dbReference>
<dbReference type="InterPro" id="IPR017871">
    <property type="entry name" value="ABC_transporter-like_CS"/>
</dbReference>
<organism evidence="10 11">
    <name type="scientific">Emiliania huxleyi (strain CCMP1516)</name>
    <dbReference type="NCBI Taxonomy" id="280463"/>
    <lineage>
        <taxon>Eukaryota</taxon>
        <taxon>Haptista</taxon>
        <taxon>Haptophyta</taxon>
        <taxon>Prymnesiophyceae</taxon>
        <taxon>Isochrysidales</taxon>
        <taxon>Noelaerhabdaceae</taxon>
        <taxon>Emiliania</taxon>
    </lineage>
</organism>
<dbReference type="PaxDb" id="2903-EOD18864"/>
<dbReference type="Pfam" id="PF19055">
    <property type="entry name" value="ABC2_membrane_7"/>
    <property type="match status" value="1"/>
</dbReference>
<dbReference type="InterPro" id="IPR003439">
    <property type="entry name" value="ABC_transporter-like_ATP-bd"/>
</dbReference>